<dbReference type="GO" id="GO:0003700">
    <property type="term" value="F:DNA-binding transcription factor activity"/>
    <property type="evidence" value="ECO:0007669"/>
    <property type="project" value="InterPro"/>
</dbReference>
<organism evidence="6 7">
    <name type="scientific">Brenneria goodwinii</name>
    <dbReference type="NCBI Taxonomy" id="1109412"/>
    <lineage>
        <taxon>Bacteria</taxon>
        <taxon>Pseudomonadati</taxon>
        <taxon>Pseudomonadota</taxon>
        <taxon>Gammaproteobacteria</taxon>
        <taxon>Enterobacterales</taxon>
        <taxon>Pectobacteriaceae</taxon>
        <taxon>Brenneria</taxon>
    </lineage>
</organism>
<evidence type="ECO:0000313" key="6">
    <source>
        <dbReference type="EMBL" id="CPR15849.1"/>
    </source>
</evidence>
<evidence type="ECO:0000256" key="3">
    <source>
        <dbReference type="ARBA" id="ARBA00023125"/>
    </source>
</evidence>
<accession>A0A0G4JTT6</accession>
<dbReference type="AlphaFoldDB" id="A0A0G4JTT6"/>
<dbReference type="Gene3D" id="1.10.10.10">
    <property type="entry name" value="Winged helix-like DNA-binding domain superfamily/Winged helix DNA-binding domain"/>
    <property type="match status" value="1"/>
</dbReference>
<dbReference type="STRING" id="1109412.BN1221_01750"/>
<evidence type="ECO:0000259" key="5">
    <source>
        <dbReference type="PROSITE" id="PS50931"/>
    </source>
</evidence>
<dbReference type="GO" id="GO:0009089">
    <property type="term" value="P:lysine biosynthetic process via diaminopimelate"/>
    <property type="evidence" value="ECO:0007669"/>
    <property type="project" value="TreeGrafter"/>
</dbReference>
<evidence type="ECO:0000256" key="4">
    <source>
        <dbReference type="ARBA" id="ARBA00023163"/>
    </source>
</evidence>
<sequence length="311" mass="34331">MINFKQIEAFRAVMLSGSMTKAAKQLHTSQPNVSRIIGQLERRIGIRLFERASGRLIPTQEGSGFFNDVEYAFSALRSLEDSAASIRNYLTGRLRIVAVPSLAAILVPTAIADFTRRYPNVSVSLHVSDSLTVCQSVANGNFDIGIASETYDSVGSDSVVLCQSEGVCILPQNHRLALRDTPVTPDDLNGERFLSMARGDSMRRRIDLLFNQGGEDRRKLIYETHYATARNNMVGLGMGVSLVDPLTLQDVGGGDSAIKVLPFAPPIYFHTFLVFSQNHPNTILAKQFSSYLTSCIEKKLEKHKGQVRHLV</sequence>
<reference evidence="7" key="1">
    <citation type="submission" date="2015-01" db="EMBL/GenBank/DDBJ databases">
        <authorList>
            <person name="Paterson Steve"/>
        </authorList>
    </citation>
    <scope>NUCLEOTIDE SEQUENCE [LARGE SCALE GENOMIC DNA]</scope>
    <source>
        <strain evidence="7">OBR1</strain>
    </source>
</reference>
<keyword evidence="4" id="KW-0804">Transcription</keyword>
<dbReference type="OrthoDB" id="9785745at2"/>
<keyword evidence="2" id="KW-0805">Transcription regulation</keyword>
<dbReference type="EMBL" id="CGIG01000001">
    <property type="protein sequence ID" value="CPR15849.1"/>
    <property type="molecule type" value="Genomic_DNA"/>
</dbReference>
<evidence type="ECO:0000313" key="7">
    <source>
        <dbReference type="Proteomes" id="UP000044377"/>
    </source>
</evidence>
<evidence type="ECO:0000256" key="2">
    <source>
        <dbReference type="ARBA" id="ARBA00023015"/>
    </source>
</evidence>
<proteinExistence type="inferred from homology"/>
<protein>
    <submittedName>
        <fullName evidence="6">Transcriptional activator protein LysR</fullName>
    </submittedName>
</protein>
<dbReference type="Gene3D" id="3.40.190.290">
    <property type="match status" value="1"/>
</dbReference>
<dbReference type="PANTHER" id="PTHR30427:SF1">
    <property type="entry name" value="TRANSCRIPTIONAL ACTIVATOR PROTEIN LYSR"/>
    <property type="match status" value="1"/>
</dbReference>
<dbReference type="SUPFAM" id="SSF46785">
    <property type="entry name" value="Winged helix' DNA-binding domain"/>
    <property type="match status" value="1"/>
</dbReference>
<dbReference type="Proteomes" id="UP000044377">
    <property type="component" value="Unassembled WGS sequence"/>
</dbReference>
<dbReference type="Pfam" id="PF03466">
    <property type="entry name" value="LysR_substrate"/>
    <property type="match status" value="1"/>
</dbReference>
<comment type="similarity">
    <text evidence="1">Belongs to the LysR transcriptional regulatory family.</text>
</comment>
<keyword evidence="3" id="KW-0238">DNA-binding</keyword>
<dbReference type="InterPro" id="IPR000847">
    <property type="entry name" value="LysR_HTH_N"/>
</dbReference>
<dbReference type="InterPro" id="IPR005119">
    <property type="entry name" value="LysR_subst-bd"/>
</dbReference>
<gene>
    <name evidence="6" type="ORF">BN1221_01750</name>
</gene>
<name>A0A0G4JTT6_9GAMM</name>
<dbReference type="GO" id="GO:0043565">
    <property type="term" value="F:sequence-specific DNA binding"/>
    <property type="evidence" value="ECO:0007669"/>
    <property type="project" value="TreeGrafter"/>
</dbReference>
<dbReference type="PROSITE" id="PS50931">
    <property type="entry name" value="HTH_LYSR"/>
    <property type="match status" value="1"/>
</dbReference>
<evidence type="ECO:0000256" key="1">
    <source>
        <dbReference type="ARBA" id="ARBA00009437"/>
    </source>
</evidence>
<dbReference type="InterPro" id="IPR036390">
    <property type="entry name" value="WH_DNA-bd_sf"/>
</dbReference>
<keyword evidence="7" id="KW-1185">Reference proteome</keyword>
<feature type="domain" description="HTH lysR-type" evidence="5">
    <location>
        <begin position="2"/>
        <end position="59"/>
    </location>
</feature>
<dbReference type="PRINTS" id="PR00039">
    <property type="entry name" value="HTHLYSR"/>
</dbReference>
<dbReference type="Pfam" id="PF00126">
    <property type="entry name" value="HTH_1"/>
    <property type="match status" value="1"/>
</dbReference>
<dbReference type="PANTHER" id="PTHR30427">
    <property type="entry name" value="TRANSCRIPTIONAL ACTIVATOR PROTEIN LYSR"/>
    <property type="match status" value="1"/>
</dbReference>
<dbReference type="RefSeq" id="WP_082153002.1">
    <property type="nucleotide sequence ID" value="NZ_CGIG01000001.1"/>
</dbReference>
<dbReference type="SUPFAM" id="SSF53850">
    <property type="entry name" value="Periplasmic binding protein-like II"/>
    <property type="match status" value="1"/>
</dbReference>
<dbReference type="GO" id="GO:0010628">
    <property type="term" value="P:positive regulation of gene expression"/>
    <property type="evidence" value="ECO:0007669"/>
    <property type="project" value="TreeGrafter"/>
</dbReference>
<dbReference type="InterPro" id="IPR036388">
    <property type="entry name" value="WH-like_DNA-bd_sf"/>
</dbReference>